<comment type="caution">
    <text evidence="9">The sequence shown here is derived from an EMBL/GenBank/DDBJ whole genome shotgun (WGS) entry which is preliminary data.</text>
</comment>
<reference evidence="9" key="2">
    <citation type="submission" date="2020-09" db="EMBL/GenBank/DDBJ databases">
        <authorList>
            <person name="Sun Q."/>
            <person name="Kim S."/>
        </authorList>
    </citation>
    <scope>NUCLEOTIDE SEQUENCE</scope>
    <source>
        <strain evidence="9">KCTC 42097</strain>
    </source>
</reference>
<comment type="similarity">
    <text evidence="7">Belongs to the SMC family.</text>
</comment>
<evidence type="ECO:0000256" key="3">
    <source>
        <dbReference type="ARBA" id="ARBA00022741"/>
    </source>
</evidence>
<dbReference type="InterPro" id="IPR011890">
    <property type="entry name" value="SMC_prok"/>
</dbReference>
<feature type="binding site" evidence="7">
    <location>
        <begin position="32"/>
        <end position="39"/>
    </location>
    <ligand>
        <name>ATP</name>
        <dbReference type="ChEBI" id="CHEBI:30616"/>
    </ligand>
</feature>
<comment type="subunit">
    <text evidence="7">Homodimer.</text>
</comment>
<dbReference type="Gene3D" id="3.40.50.300">
    <property type="entry name" value="P-loop containing nucleotide triphosphate hydrolases"/>
    <property type="match status" value="2"/>
</dbReference>
<feature type="coiled-coil region" evidence="7">
    <location>
        <begin position="637"/>
        <end position="738"/>
    </location>
</feature>
<dbReference type="HAMAP" id="MF_01894">
    <property type="entry name" value="Smc_prok"/>
    <property type="match status" value="1"/>
</dbReference>
<dbReference type="AlphaFoldDB" id="A0A8J3DNQ9"/>
<evidence type="ECO:0000256" key="5">
    <source>
        <dbReference type="ARBA" id="ARBA00023054"/>
    </source>
</evidence>
<dbReference type="FunFam" id="3.40.50.300:FF:000901">
    <property type="entry name" value="Chromosome partition protein Smc"/>
    <property type="match status" value="1"/>
</dbReference>
<evidence type="ECO:0000259" key="8">
    <source>
        <dbReference type="Pfam" id="PF02463"/>
    </source>
</evidence>
<comment type="function">
    <text evidence="7">Required for chromosome condensation and partitioning.</text>
</comment>
<comment type="subcellular location">
    <subcellularLocation>
        <location evidence="1 7">Cytoplasm</location>
    </subcellularLocation>
</comment>
<feature type="coiled-coil region" evidence="7">
    <location>
        <begin position="328"/>
        <end position="473"/>
    </location>
</feature>
<accession>A0A8J3DNQ9</accession>
<reference evidence="9" key="1">
    <citation type="journal article" date="2014" name="Int. J. Syst. Evol. Microbiol.">
        <title>Complete genome sequence of Corynebacterium casei LMG S-19264T (=DSM 44701T), isolated from a smear-ripened cheese.</title>
        <authorList>
            <consortium name="US DOE Joint Genome Institute (JGI-PGF)"/>
            <person name="Walter F."/>
            <person name="Albersmeier A."/>
            <person name="Kalinowski J."/>
            <person name="Ruckert C."/>
        </authorList>
    </citation>
    <scope>NUCLEOTIDE SEQUENCE</scope>
    <source>
        <strain evidence="9">KCTC 42097</strain>
    </source>
</reference>
<proteinExistence type="inferred from homology"/>
<dbReference type="GO" id="GO:0007059">
    <property type="term" value="P:chromosome segregation"/>
    <property type="evidence" value="ECO:0007669"/>
    <property type="project" value="UniProtKB-UniRule"/>
</dbReference>
<feature type="coiled-coil region" evidence="7">
    <location>
        <begin position="797"/>
        <end position="901"/>
    </location>
</feature>
<dbReference type="InterPro" id="IPR024704">
    <property type="entry name" value="SMC"/>
</dbReference>
<feature type="coiled-coil region" evidence="7">
    <location>
        <begin position="177"/>
        <end position="218"/>
    </location>
</feature>
<dbReference type="GO" id="GO:0030261">
    <property type="term" value="P:chromosome condensation"/>
    <property type="evidence" value="ECO:0007669"/>
    <property type="project" value="InterPro"/>
</dbReference>
<evidence type="ECO:0000256" key="4">
    <source>
        <dbReference type="ARBA" id="ARBA00022840"/>
    </source>
</evidence>
<dbReference type="InterPro" id="IPR003395">
    <property type="entry name" value="RecF/RecN/SMC_N"/>
</dbReference>
<dbReference type="Pfam" id="PF02463">
    <property type="entry name" value="SMC_N"/>
    <property type="match status" value="1"/>
</dbReference>
<evidence type="ECO:0000256" key="7">
    <source>
        <dbReference type="HAMAP-Rule" id="MF_01894"/>
    </source>
</evidence>
<dbReference type="EMBL" id="BMZO01000005">
    <property type="protein sequence ID" value="GHC71623.1"/>
    <property type="molecule type" value="Genomic_DNA"/>
</dbReference>
<keyword evidence="6 7" id="KW-0238">DNA-binding</keyword>
<keyword evidence="10" id="KW-1185">Reference proteome</keyword>
<feature type="coiled-coil region" evidence="7">
    <location>
        <begin position="928"/>
        <end position="990"/>
    </location>
</feature>
<dbReference type="GO" id="GO:0005737">
    <property type="term" value="C:cytoplasm"/>
    <property type="evidence" value="ECO:0007669"/>
    <property type="project" value="UniProtKB-SubCell"/>
</dbReference>
<keyword evidence="2 7" id="KW-0963">Cytoplasm</keyword>
<evidence type="ECO:0000313" key="9">
    <source>
        <dbReference type="EMBL" id="GHC71623.1"/>
    </source>
</evidence>
<dbReference type="PIRSF" id="PIRSF005719">
    <property type="entry name" value="SMC"/>
    <property type="match status" value="1"/>
</dbReference>
<dbReference type="GO" id="GO:0006260">
    <property type="term" value="P:DNA replication"/>
    <property type="evidence" value="ECO:0007669"/>
    <property type="project" value="UniProtKB-UniRule"/>
</dbReference>
<dbReference type="GO" id="GO:0003677">
    <property type="term" value="F:DNA binding"/>
    <property type="evidence" value="ECO:0007669"/>
    <property type="project" value="UniProtKB-UniRule"/>
</dbReference>
<protein>
    <recommendedName>
        <fullName evidence="7">Chromosome partition protein Smc</fullName>
    </recommendedName>
</protein>
<dbReference type="NCBIfam" id="TIGR02168">
    <property type="entry name" value="SMC_prok_B"/>
    <property type="match status" value="1"/>
</dbReference>
<dbReference type="CDD" id="cd03278">
    <property type="entry name" value="ABC_SMC_barmotin"/>
    <property type="match status" value="1"/>
</dbReference>
<evidence type="ECO:0000313" key="10">
    <source>
        <dbReference type="Proteomes" id="UP000641137"/>
    </source>
</evidence>
<dbReference type="GO" id="GO:0005524">
    <property type="term" value="F:ATP binding"/>
    <property type="evidence" value="ECO:0007669"/>
    <property type="project" value="UniProtKB-UniRule"/>
</dbReference>
<feature type="domain" description="RecF/RecN/SMC N-terminal" evidence="8">
    <location>
        <begin position="4"/>
        <end position="1135"/>
    </location>
</feature>
<evidence type="ECO:0000256" key="2">
    <source>
        <dbReference type="ARBA" id="ARBA00022490"/>
    </source>
</evidence>
<keyword evidence="3 7" id="KW-0547">Nucleotide-binding</keyword>
<dbReference type="GO" id="GO:0007062">
    <property type="term" value="P:sister chromatid cohesion"/>
    <property type="evidence" value="ECO:0007669"/>
    <property type="project" value="InterPro"/>
</dbReference>
<sequence length="1152" mass="127133">MKFSRLRLLGFKSFVEPAEFVIEGGLTGVVGPNGCGKSNLVEALRWVMGENSYKNMRASGMDDVIFSGSGTRPARNTAEVTLFLDNRDHTAPSAFNNADELQISRRIERESGSVYRINGKEVRAKDVQLLFADQSTGARSPSMVGQGRIGELIQAKPQARRALLEEAAGISGLHSRRHEAELRLRAAEGNLERLEDVVSELTSQIESLKRQARQAARYKNLSAEIRQAEAILLHLRWTQTKAAEAEAKSQFSQAMITAVERATQQMDAAKAQAIGAHGLPALREAEAAAGAAAQRLSIEATQIEEHGRRLAARQREIALRLEQLDADIRREEQLVRDNVETLARLEREEVELREENASAADTESEMRERVEDAARILEESEAALAQLTAERAEAAAVQSSSERTLRDAGDRRERLTRQLAEVDRELTEILARLGELPGLDVARESVEVADNHLAETLERIGEAEIAVEEARAAENGLRGPLQEARSTLAGIETEARTLARMLSAVAGDGVAPVVEAIRVERGYEMALGAALGEDLDLPTERTAPAHWADAIISADDPTLPEGVTPLATVVTAPRELARRLRQIGLVEEVDGPRLQALLKVGQRLVSREGALWRWDGLTASADAPTPAAIRLSQKNRLAELEHEAFAAREAVSAAEAALVSAQRLVRETTEAERQARQDARTAQIALDDARSEFARIERANGDLASRRDARQDARARLADDLEEAIEATEEAKASLEEAPDLSELQVRLEQQSDTVSRQRSALADARSRFEGLRREAELRHRRLAAIAQERDSWKTRAANADSHIEGLKERREDAAEEAERLAEEPEEIDARRRAVLSELAKAESARTDAKNRLQATENKQAILDKAAQAAMLALAQAREERVRAEERQAAAATRREEVEARIAEAMSIAPHLVIQHTGLGPEDVMPDAAEIERQLERLKIERERLGAVNLLAEQEQKELSDRHDAITSDRDDVIEAIRTLRQAIQSLNKEGRERLLAAFDVVDQQFRRLFTHLFGGGTAELQLIESDDPLEAGLEILARPPGKKPQTMTLLSGGEQALTAMALIFAVFLTNPAPICVLDEVDAPLDDHNVERYCNLMDEMARTTETRFVIITHNPITMARMNRLFGVTMAEQGVSQLVSVDLQEAERIREAG</sequence>
<dbReference type="InterPro" id="IPR027417">
    <property type="entry name" value="P-loop_NTPase"/>
</dbReference>
<evidence type="ECO:0000256" key="1">
    <source>
        <dbReference type="ARBA" id="ARBA00004496"/>
    </source>
</evidence>
<evidence type="ECO:0000256" key="6">
    <source>
        <dbReference type="ARBA" id="ARBA00023125"/>
    </source>
</evidence>
<keyword evidence="4 7" id="KW-0067">ATP-binding</keyword>
<organism evidence="9 10">
    <name type="scientific">Limoniibacter endophyticus</name>
    <dbReference type="NCBI Taxonomy" id="1565040"/>
    <lineage>
        <taxon>Bacteria</taxon>
        <taxon>Pseudomonadati</taxon>
        <taxon>Pseudomonadota</taxon>
        <taxon>Alphaproteobacteria</taxon>
        <taxon>Hyphomicrobiales</taxon>
        <taxon>Bartonellaceae</taxon>
        <taxon>Limoniibacter</taxon>
    </lineage>
</organism>
<keyword evidence="5 7" id="KW-0175">Coiled coil</keyword>
<dbReference type="SUPFAM" id="SSF52540">
    <property type="entry name" value="P-loop containing nucleoside triphosphate hydrolases"/>
    <property type="match status" value="2"/>
</dbReference>
<comment type="domain">
    <text evidence="7">Contains large globular domains required for ATP hydrolysis at each terminus and a third globular domain forming a flexible hinge near the middle of the molecule. These domains are separated by coiled-coil structures.</text>
</comment>
<name>A0A8J3DNQ9_9HYPH</name>
<dbReference type="PANTHER" id="PTHR43977">
    <property type="entry name" value="STRUCTURAL MAINTENANCE OF CHROMOSOMES PROTEIN 3"/>
    <property type="match status" value="1"/>
</dbReference>
<gene>
    <name evidence="7 9" type="primary">smc</name>
    <name evidence="9" type="ORF">GCM10010136_19000</name>
</gene>
<dbReference type="Proteomes" id="UP000641137">
    <property type="component" value="Unassembled WGS sequence"/>
</dbReference>
<dbReference type="GO" id="GO:0016887">
    <property type="term" value="F:ATP hydrolysis activity"/>
    <property type="evidence" value="ECO:0007669"/>
    <property type="project" value="InterPro"/>
</dbReference>
<dbReference type="RefSeq" id="WP_189489740.1">
    <property type="nucleotide sequence ID" value="NZ_BMZO01000005.1"/>
</dbReference>